<evidence type="ECO:0000256" key="2">
    <source>
        <dbReference type="SAM" id="SignalP"/>
    </source>
</evidence>
<evidence type="ECO:0000313" key="4">
    <source>
        <dbReference type="Proteomes" id="UP000799441"/>
    </source>
</evidence>
<proteinExistence type="predicted"/>
<reference evidence="3" key="1">
    <citation type="journal article" date="2020" name="Stud. Mycol.">
        <title>101 Dothideomycetes genomes: a test case for predicting lifestyles and emergence of pathogens.</title>
        <authorList>
            <person name="Haridas S."/>
            <person name="Albert R."/>
            <person name="Binder M."/>
            <person name="Bloem J."/>
            <person name="Labutti K."/>
            <person name="Salamov A."/>
            <person name="Andreopoulos B."/>
            <person name="Baker S."/>
            <person name="Barry K."/>
            <person name="Bills G."/>
            <person name="Bluhm B."/>
            <person name="Cannon C."/>
            <person name="Castanera R."/>
            <person name="Culley D."/>
            <person name="Daum C."/>
            <person name="Ezra D."/>
            <person name="Gonzalez J."/>
            <person name="Henrissat B."/>
            <person name="Kuo A."/>
            <person name="Liang C."/>
            <person name="Lipzen A."/>
            <person name="Lutzoni F."/>
            <person name="Magnuson J."/>
            <person name="Mondo S."/>
            <person name="Nolan M."/>
            <person name="Ohm R."/>
            <person name="Pangilinan J."/>
            <person name="Park H.-J."/>
            <person name="Ramirez L."/>
            <person name="Alfaro M."/>
            <person name="Sun H."/>
            <person name="Tritt A."/>
            <person name="Yoshinaga Y."/>
            <person name="Zwiers L.-H."/>
            <person name="Turgeon B."/>
            <person name="Goodwin S."/>
            <person name="Spatafora J."/>
            <person name="Crous P."/>
            <person name="Grigoriev I."/>
        </authorList>
    </citation>
    <scope>NUCLEOTIDE SEQUENCE</scope>
    <source>
        <strain evidence="3">CBS 116435</strain>
    </source>
</reference>
<evidence type="ECO:0000313" key="3">
    <source>
        <dbReference type="EMBL" id="KAF2722892.1"/>
    </source>
</evidence>
<keyword evidence="4" id="KW-1185">Reference proteome</keyword>
<keyword evidence="1" id="KW-1133">Transmembrane helix</keyword>
<keyword evidence="1" id="KW-0812">Transmembrane</keyword>
<name>A0A9P4UNZ3_9PEZI</name>
<organism evidence="3 4">
    <name type="scientific">Polychaeton citri CBS 116435</name>
    <dbReference type="NCBI Taxonomy" id="1314669"/>
    <lineage>
        <taxon>Eukaryota</taxon>
        <taxon>Fungi</taxon>
        <taxon>Dikarya</taxon>
        <taxon>Ascomycota</taxon>
        <taxon>Pezizomycotina</taxon>
        <taxon>Dothideomycetes</taxon>
        <taxon>Dothideomycetidae</taxon>
        <taxon>Capnodiales</taxon>
        <taxon>Capnodiaceae</taxon>
        <taxon>Polychaeton</taxon>
    </lineage>
</organism>
<gene>
    <name evidence="3" type="ORF">K431DRAFT_36092</name>
</gene>
<dbReference type="EMBL" id="MU003779">
    <property type="protein sequence ID" value="KAF2722892.1"/>
    <property type="molecule type" value="Genomic_DNA"/>
</dbReference>
<feature type="chain" id="PRO_5040208328" description="Secreted protein" evidence="2">
    <location>
        <begin position="34"/>
        <end position="109"/>
    </location>
</feature>
<evidence type="ECO:0000256" key="1">
    <source>
        <dbReference type="SAM" id="Phobius"/>
    </source>
</evidence>
<keyword evidence="2" id="KW-0732">Signal</keyword>
<accession>A0A9P4UNZ3</accession>
<dbReference type="Proteomes" id="UP000799441">
    <property type="component" value="Unassembled WGS sequence"/>
</dbReference>
<keyword evidence="1" id="KW-0472">Membrane</keyword>
<feature type="transmembrane region" description="Helical" evidence="1">
    <location>
        <begin position="65"/>
        <end position="88"/>
    </location>
</feature>
<sequence length="109" mass="12299">MRKRKGGKRRGEREGKQGFACFVFLLLLPVSLAFPCLDRHTRAHTGIIIKRIGLGGMDGQTDGRLVSLLVCFGSFSLFFPSFLPHFTVSHRNCLLQREHCCEMDSLSDE</sequence>
<dbReference type="AlphaFoldDB" id="A0A9P4UNZ3"/>
<feature type="signal peptide" evidence="2">
    <location>
        <begin position="1"/>
        <end position="33"/>
    </location>
</feature>
<evidence type="ECO:0008006" key="5">
    <source>
        <dbReference type="Google" id="ProtNLM"/>
    </source>
</evidence>
<comment type="caution">
    <text evidence="3">The sequence shown here is derived from an EMBL/GenBank/DDBJ whole genome shotgun (WGS) entry which is preliminary data.</text>
</comment>
<protein>
    <recommendedName>
        <fullName evidence="5">Secreted protein</fullName>
    </recommendedName>
</protein>